<protein>
    <submittedName>
        <fullName evidence="2">Uncharacterized protein</fullName>
    </submittedName>
</protein>
<dbReference type="PANTHER" id="PTHR36025:SF1">
    <property type="entry name" value="DIHYDROOROTATE DEHYDROGENASE (DUF3598)"/>
    <property type="match status" value="1"/>
</dbReference>
<feature type="compositionally biased region" description="Low complexity" evidence="1">
    <location>
        <begin position="113"/>
        <end position="123"/>
    </location>
</feature>
<feature type="region of interest" description="Disordered" evidence="1">
    <location>
        <begin position="338"/>
        <end position="393"/>
    </location>
</feature>
<dbReference type="AlphaFoldDB" id="A0AAE0G884"/>
<dbReference type="Proteomes" id="UP001190700">
    <property type="component" value="Unassembled WGS sequence"/>
</dbReference>
<reference evidence="2 3" key="1">
    <citation type="journal article" date="2015" name="Genome Biol. Evol.">
        <title>Comparative Genomics of a Bacterivorous Green Alga Reveals Evolutionary Causalities and Consequences of Phago-Mixotrophic Mode of Nutrition.</title>
        <authorList>
            <person name="Burns J.A."/>
            <person name="Paasch A."/>
            <person name="Narechania A."/>
            <person name="Kim E."/>
        </authorList>
    </citation>
    <scope>NUCLEOTIDE SEQUENCE [LARGE SCALE GENOMIC DNA]</scope>
    <source>
        <strain evidence="2 3">PLY_AMNH</strain>
    </source>
</reference>
<comment type="caution">
    <text evidence="2">The sequence shown here is derived from an EMBL/GenBank/DDBJ whole genome shotgun (WGS) entry which is preliminary data.</text>
</comment>
<accession>A0AAE0G884</accession>
<name>A0AAE0G884_9CHLO</name>
<evidence type="ECO:0000256" key="1">
    <source>
        <dbReference type="SAM" id="MobiDB-lite"/>
    </source>
</evidence>
<evidence type="ECO:0000313" key="2">
    <source>
        <dbReference type="EMBL" id="KAK3273445.1"/>
    </source>
</evidence>
<dbReference type="InterPro" id="IPR012674">
    <property type="entry name" value="Calycin"/>
</dbReference>
<dbReference type="SUPFAM" id="SSF50814">
    <property type="entry name" value="Lipocalins"/>
    <property type="match status" value="1"/>
</dbReference>
<feature type="region of interest" description="Disordered" evidence="1">
    <location>
        <begin position="465"/>
        <end position="489"/>
    </location>
</feature>
<keyword evidence="3" id="KW-1185">Reference proteome</keyword>
<dbReference type="PANTHER" id="PTHR36025">
    <property type="entry name" value="DIHYDROOROTATE DEHYDROGENASE (DUF3598)"/>
    <property type="match status" value="1"/>
</dbReference>
<evidence type="ECO:0000313" key="3">
    <source>
        <dbReference type="Proteomes" id="UP001190700"/>
    </source>
</evidence>
<proteinExistence type="predicted"/>
<feature type="compositionally biased region" description="Polar residues" evidence="1">
    <location>
        <begin position="1"/>
        <end position="19"/>
    </location>
</feature>
<feature type="region of interest" description="Disordered" evidence="1">
    <location>
        <begin position="1"/>
        <end position="29"/>
    </location>
</feature>
<sequence>MIPVSDTSARMEISQSVPEQSERRPTNTRRCASRIDFEMSTQCLPRQNEISSCKRMLAFRRNPMFQTRPARIPAFLSSTYRSAPATAIPPTSRRPVLSVHCKARSTSNKNSRQGGQKKSGGSKPRAGKGGSKPRAGKGGSKKRAGDKKTEVAKQAAVEEITWAFEPLGVLEEEELTKPEPAPVPWWSTFTSSSLGVWEGRYSAFQPATGVSEPVALDSERKPIFESATRCEVQRFSAGENEHAEPFLTQRLTREGQAPADLSAEDMEEEELDMEELASNDRGLVYFEDGSYSSGPCNISPEVLLEEGSLTFTFESCIAFGTSRRMRVYQTLSFESPFAEPEQDLGTDDWSLEESGDESDAQDAINMDNASSMHEGSQEVGGLEDGEEDRTDDDDVYYYDDEELIVELKALRVAMVEERWVGPSGSAMSKRRDVSPAPPNPALRVQLADCAGQWKVFEMNAIPLPGAGAGDSKESEAGESRGIVEEADESEPLLVLESRETLQRWAPRPSLDRFDEDNLEDLVMMGSSVLSLPGGVMPFIQMGGLEDEHSLIVGMSWMTKEGVILQVSRKYDGDGELMQVKHSTAVRGGWVGGRM</sequence>
<feature type="region of interest" description="Disordered" evidence="1">
    <location>
        <begin position="84"/>
        <end position="152"/>
    </location>
</feature>
<organism evidence="2 3">
    <name type="scientific">Cymbomonas tetramitiformis</name>
    <dbReference type="NCBI Taxonomy" id="36881"/>
    <lineage>
        <taxon>Eukaryota</taxon>
        <taxon>Viridiplantae</taxon>
        <taxon>Chlorophyta</taxon>
        <taxon>Pyramimonadophyceae</taxon>
        <taxon>Pyramimonadales</taxon>
        <taxon>Pyramimonadaceae</taxon>
        <taxon>Cymbomonas</taxon>
    </lineage>
</organism>
<dbReference type="EMBL" id="LGRX02008473">
    <property type="protein sequence ID" value="KAK3273445.1"/>
    <property type="molecule type" value="Genomic_DNA"/>
</dbReference>
<feature type="compositionally biased region" description="Acidic residues" evidence="1">
    <location>
        <begin position="340"/>
        <end position="360"/>
    </location>
</feature>
<dbReference type="Gene3D" id="2.40.128.20">
    <property type="match status" value="1"/>
</dbReference>
<gene>
    <name evidence="2" type="ORF">CYMTET_18314</name>
</gene>
<feature type="compositionally biased region" description="Acidic residues" evidence="1">
    <location>
        <begin position="381"/>
        <end position="393"/>
    </location>
</feature>
<feature type="compositionally biased region" description="Basic and acidic residues" evidence="1">
    <location>
        <begin position="470"/>
        <end position="483"/>
    </location>
</feature>